<evidence type="ECO:0000259" key="1">
    <source>
        <dbReference type="Pfam" id="PF01978"/>
    </source>
</evidence>
<dbReference type="SUPFAM" id="SSF46785">
    <property type="entry name" value="Winged helix' DNA-binding domain"/>
    <property type="match status" value="1"/>
</dbReference>
<dbReference type="PANTHER" id="PTHR34293">
    <property type="entry name" value="HTH-TYPE TRANSCRIPTIONAL REGULATOR TRMBL2"/>
    <property type="match status" value="1"/>
</dbReference>
<evidence type="ECO:0000313" key="2">
    <source>
        <dbReference type="EMBL" id="MFC6954646.1"/>
    </source>
</evidence>
<dbReference type="RefSeq" id="WP_336351583.1">
    <property type="nucleotide sequence ID" value="NZ_JAZAQL010000003.1"/>
</dbReference>
<dbReference type="SUPFAM" id="SSF56024">
    <property type="entry name" value="Phospholipase D/nuclease"/>
    <property type="match status" value="1"/>
</dbReference>
<dbReference type="AlphaFoldDB" id="A0ABD5VP61"/>
<reference evidence="2 3" key="1">
    <citation type="journal article" date="2019" name="Int. J. Syst. Evol. Microbiol.">
        <title>The Global Catalogue of Microorganisms (GCM) 10K type strain sequencing project: providing services to taxonomists for standard genome sequencing and annotation.</title>
        <authorList>
            <consortium name="The Broad Institute Genomics Platform"/>
            <consortium name="The Broad Institute Genome Sequencing Center for Infectious Disease"/>
            <person name="Wu L."/>
            <person name="Ma J."/>
        </authorList>
    </citation>
    <scope>NUCLEOTIDE SEQUENCE [LARGE SCALE GENOMIC DNA]</scope>
    <source>
        <strain evidence="2 3">GX26</strain>
    </source>
</reference>
<proteinExistence type="predicted"/>
<dbReference type="InterPro" id="IPR051797">
    <property type="entry name" value="TrmB-like"/>
</dbReference>
<dbReference type="PANTHER" id="PTHR34293:SF1">
    <property type="entry name" value="HTH-TYPE TRANSCRIPTIONAL REGULATOR TRMBL2"/>
    <property type="match status" value="1"/>
</dbReference>
<dbReference type="Proteomes" id="UP001596395">
    <property type="component" value="Unassembled WGS sequence"/>
</dbReference>
<organism evidence="2 3">
    <name type="scientific">Halorubellus litoreus</name>
    <dbReference type="NCBI Taxonomy" id="755308"/>
    <lineage>
        <taxon>Archaea</taxon>
        <taxon>Methanobacteriati</taxon>
        <taxon>Methanobacteriota</taxon>
        <taxon>Stenosarchaea group</taxon>
        <taxon>Halobacteria</taxon>
        <taxon>Halobacteriales</taxon>
        <taxon>Halorubellaceae</taxon>
        <taxon>Halorubellus</taxon>
    </lineage>
</organism>
<dbReference type="Gene3D" id="1.10.10.10">
    <property type="entry name" value="Winged helix-like DNA-binding domain superfamily/Winged helix DNA-binding domain"/>
    <property type="match status" value="1"/>
</dbReference>
<dbReference type="EMBL" id="JBHSXN010000003">
    <property type="protein sequence ID" value="MFC6954646.1"/>
    <property type="molecule type" value="Genomic_DNA"/>
</dbReference>
<dbReference type="InterPro" id="IPR036388">
    <property type="entry name" value="WH-like_DNA-bd_sf"/>
</dbReference>
<protein>
    <submittedName>
        <fullName evidence="2">TrmB family transcriptional regulator</fullName>
    </submittedName>
</protein>
<name>A0ABD5VP61_9EURY</name>
<dbReference type="InterPro" id="IPR036390">
    <property type="entry name" value="WH_DNA-bd_sf"/>
</dbReference>
<feature type="domain" description="Transcription regulator TrmB N-terminal" evidence="1">
    <location>
        <begin position="17"/>
        <end position="84"/>
    </location>
</feature>
<keyword evidence="3" id="KW-1185">Reference proteome</keyword>
<dbReference type="Pfam" id="PF01978">
    <property type="entry name" value="TrmB"/>
    <property type="match status" value="1"/>
</dbReference>
<sequence length="275" mass="29593">MTEYGSVDAVPETEELLEALGFTEYEAKCFVAATRVGTGTAKEVSEVADVPRARVYDCMDSLAERGLVDVQEANPKKYRAVRPETAVATLQRAFETRFDRLNELLPELHATARESEDDDVWVIEGGADVAERMVTLIEDADESVVVAIGAEGLLSEELLAALVAADERGVSVTVGSPGEPIRDRVVEAVPDATVLETWTWWKSFPIRPGAVSSVLLVDGRALLVSSDDPGSLPGREGHRAVWTDGANTPLVGLLRPLLERAVRGEAQTTGEPSPV</sequence>
<gene>
    <name evidence="2" type="ORF">ACFQGB_17410</name>
</gene>
<dbReference type="InterPro" id="IPR002831">
    <property type="entry name" value="Tscrpt_reg_TrmB_N"/>
</dbReference>
<comment type="caution">
    <text evidence="2">The sequence shown here is derived from an EMBL/GenBank/DDBJ whole genome shotgun (WGS) entry which is preliminary data.</text>
</comment>
<accession>A0ABD5VP61</accession>
<evidence type="ECO:0000313" key="3">
    <source>
        <dbReference type="Proteomes" id="UP001596395"/>
    </source>
</evidence>